<dbReference type="AlphaFoldDB" id="A0A4Y7SY76"/>
<evidence type="ECO:0000313" key="2">
    <source>
        <dbReference type="Proteomes" id="UP000298030"/>
    </source>
</evidence>
<organism evidence="1 2">
    <name type="scientific">Coprinellus micaceus</name>
    <name type="common">Glistening ink-cap mushroom</name>
    <name type="synonym">Coprinus micaceus</name>
    <dbReference type="NCBI Taxonomy" id="71717"/>
    <lineage>
        <taxon>Eukaryota</taxon>
        <taxon>Fungi</taxon>
        <taxon>Dikarya</taxon>
        <taxon>Basidiomycota</taxon>
        <taxon>Agaricomycotina</taxon>
        <taxon>Agaricomycetes</taxon>
        <taxon>Agaricomycetidae</taxon>
        <taxon>Agaricales</taxon>
        <taxon>Agaricineae</taxon>
        <taxon>Psathyrellaceae</taxon>
        <taxon>Coprinellus</taxon>
    </lineage>
</organism>
<name>A0A4Y7SY76_COPMI</name>
<protein>
    <submittedName>
        <fullName evidence="1">Uncharacterized protein</fullName>
    </submittedName>
</protein>
<dbReference type="EMBL" id="QPFP01000047">
    <property type="protein sequence ID" value="TEB26588.1"/>
    <property type="molecule type" value="Genomic_DNA"/>
</dbReference>
<keyword evidence="2" id="KW-1185">Reference proteome</keyword>
<comment type="caution">
    <text evidence="1">The sequence shown here is derived from an EMBL/GenBank/DDBJ whole genome shotgun (WGS) entry which is preliminary data.</text>
</comment>
<proteinExistence type="predicted"/>
<gene>
    <name evidence="1" type="ORF">FA13DRAFT_1713164</name>
</gene>
<reference evidence="1 2" key="1">
    <citation type="journal article" date="2019" name="Nat. Ecol. Evol.">
        <title>Megaphylogeny resolves global patterns of mushroom evolution.</title>
        <authorList>
            <person name="Varga T."/>
            <person name="Krizsan K."/>
            <person name="Foldi C."/>
            <person name="Dima B."/>
            <person name="Sanchez-Garcia M."/>
            <person name="Sanchez-Ramirez S."/>
            <person name="Szollosi G.J."/>
            <person name="Szarkandi J.G."/>
            <person name="Papp V."/>
            <person name="Albert L."/>
            <person name="Andreopoulos W."/>
            <person name="Angelini C."/>
            <person name="Antonin V."/>
            <person name="Barry K.W."/>
            <person name="Bougher N.L."/>
            <person name="Buchanan P."/>
            <person name="Buyck B."/>
            <person name="Bense V."/>
            <person name="Catcheside P."/>
            <person name="Chovatia M."/>
            <person name="Cooper J."/>
            <person name="Damon W."/>
            <person name="Desjardin D."/>
            <person name="Finy P."/>
            <person name="Geml J."/>
            <person name="Haridas S."/>
            <person name="Hughes K."/>
            <person name="Justo A."/>
            <person name="Karasinski D."/>
            <person name="Kautmanova I."/>
            <person name="Kiss B."/>
            <person name="Kocsube S."/>
            <person name="Kotiranta H."/>
            <person name="LaButti K.M."/>
            <person name="Lechner B.E."/>
            <person name="Liimatainen K."/>
            <person name="Lipzen A."/>
            <person name="Lukacs Z."/>
            <person name="Mihaltcheva S."/>
            <person name="Morgado L.N."/>
            <person name="Niskanen T."/>
            <person name="Noordeloos M.E."/>
            <person name="Ohm R.A."/>
            <person name="Ortiz-Santana B."/>
            <person name="Ovrebo C."/>
            <person name="Racz N."/>
            <person name="Riley R."/>
            <person name="Savchenko A."/>
            <person name="Shiryaev A."/>
            <person name="Soop K."/>
            <person name="Spirin V."/>
            <person name="Szebenyi C."/>
            <person name="Tomsovsky M."/>
            <person name="Tulloss R.E."/>
            <person name="Uehling J."/>
            <person name="Grigoriev I.V."/>
            <person name="Vagvolgyi C."/>
            <person name="Papp T."/>
            <person name="Martin F.M."/>
            <person name="Miettinen O."/>
            <person name="Hibbett D.S."/>
            <person name="Nagy L.G."/>
        </authorList>
    </citation>
    <scope>NUCLEOTIDE SEQUENCE [LARGE SCALE GENOMIC DNA]</scope>
    <source>
        <strain evidence="1 2">FP101781</strain>
    </source>
</reference>
<sequence length="172" mass="19447">MLIVDGLVDDFDYFTPKHLKWLSIVDCAFTALCQAHLFKKLVMDGSKAQMIKTLQTAHDILKEPSSDITGVLGTIPKANSVVLLYIHIQVYGKAPYKATKSQEWTTFTKELLWFELDMDIWSERGTFIGLAKGLMQKLYDHIEKELGVEGGVEGVEFKFKNELTIPENSTNS</sequence>
<evidence type="ECO:0000313" key="1">
    <source>
        <dbReference type="EMBL" id="TEB26588.1"/>
    </source>
</evidence>
<dbReference type="Proteomes" id="UP000298030">
    <property type="component" value="Unassembled WGS sequence"/>
</dbReference>
<accession>A0A4Y7SY76</accession>